<dbReference type="AlphaFoldDB" id="A0A7G9L3B7"/>
<dbReference type="InterPro" id="IPR037066">
    <property type="entry name" value="Plug_dom_sf"/>
</dbReference>
<evidence type="ECO:0000259" key="7">
    <source>
        <dbReference type="Pfam" id="PF07715"/>
    </source>
</evidence>
<dbReference type="RefSeq" id="WP_187480071.1">
    <property type="nucleotide sequence ID" value="NZ_CP060697.1"/>
</dbReference>
<dbReference type="PANTHER" id="PTHR47234">
    <property type="match status" value="1"/>
</dbReference>
<dbReference type="InterPro" id="IPR012910">
    <property type="entry name" value="Plug_dom"/>
</dbReference>
<name>A0A7G9L3B7_9SPHN</name>
<evidence type="ECO:0000259" key="6">
    <source>
        <dbReference type="Pfam" id="PF00593"/>
    </source>
</evidence>
<dbReference type="KEGG" id="ssau:H8M03_01775"/>
<feature type="region of interest" description="Disordered" evidence="5">
    <location>
        <begin position="1"/>
        <end position="52"/>
    </location>
</feature>
<dbReference type="Pfam" id="PF00593">
    <property type="entry name" value="TonB_dep_Rec_b-barrel"/>
    <property type="match status" value="1"/>
</dbReference>
<evidence type="ECO:0000256" key="5">
    <source>
        <dbReference type="SAM" id="MobiDB-lite"/>
    </source>
</evidence>
<keyword evidence="8" id="KW-0675">Receptor</keyword>
<dbReference type="Gene3D" id="2.40.170.20">
    <property type="entry name" value="TonB-dependent receptor, beta-barrel domain"/>
    <property type="match status" value="1"/>
</dbReference>
<evidence type="ECO:0000256" key="1">
    <source>
        <dbReference type="ARBA" id="ARBA00004442"/>
    </source>
</evidence>
<keyword evidence="9" id="KW-1185">Reference proteome</keyword>
<dbReference type="InterPro" id="IPR036942">
    <property type="entry name" value="Beta-barrel_TonB_sf"/>
</dbReference>
<evidence type="ECO:0000313" key="8">
    <source>
        <dbReference type="EMBL" id="QNM83116.1"/>
    </source>
</evidence>
<dbReference type="Proteomes" id="UP000515861">
    <property type="component" value="Chromosome"/>
</dbReference>
<keyword evidence="2 4" id="KW-0472">Membrane</keyword>
<dbReference type="InterPro" id="IPR000531">
    <property type="entry name" value="Beta-barrel_TonB"/>
</dbReference>
<dbReference type="Gene3D" id="2.170.130.10">
    <property type="entry name" value="TonB-dependent receptor, plug domain"/>
    <property type="match status" value="1"/>
</dbReference>
<evidence type="ECO:0000313" key="9">
    <source>
        <dbReference type="Proteomes" id="UP000515861"/>
    </source>
</evidence>
<organism evidence="8 9">
    <name type="scientific">Sphingomonas sabuli</name>
    <dbReference type="NCBI Taxonomy" id="2764186"/>
    <lineage>
        <taxon>Bacteria</taxon>
        <taxon>Pseudomonadati</taxon>
        <taxon>Pseudomonadota</taxon>
        <taxon>Alphaproteobacteria</taxon>
        <taxon>Sphingomonadales</taxon>
        <taxon>Sphingomonadaceae</taxon>
        <taxon>Sphingomonas</taxon>
    </lineage>
</organism>
<gene>
    <name evidence="8" type="ORF">H8M03_01775</name>
</gene>
<comment type="similarity">
    <text evidence="4">Belongs to the TonB-dependent receptor family.</text>
</comment>
<keyword evidence="4" id="KW-0798">TonB box</keyword>
<dbReference type="EMBL" id="CP060697">
    <property type="protein sequence ID" value="QNM83116.1"/>
    <property type="molecule type" value="Genomic_DNA"/>
</dbReference>
<keyword evidence="3" id="KW-0998">Cell outer membrane</keyword>
<feature type="compositionally biased region" description="Polar residues" evidence="5">
    <location>
        <begin position="32"/>
        <end position="41"/>
    </location>
</feature>
<accession>A0A7G9L3B7</accession>
<feature type="domain" description="TonB-dependent receptor-like beta-barrel" evidence="6">
    <location>
        <begin position="557"/>
        <end position="1019"/>
    </location>
</feature>
<evidence type="ECO:0000256" key="2">
    <source>
        <dbReference type="ARBA" id="ARBA00023136"/>
    </source>
</evidence>
<protein>
    <submittedName>
        <fullName evidence="8">TonB-dependent receptor</fullName>
    </submittedName>
</protein>
<proteinExistence type="inferred from homology"/>
<sequence>MIALGASPAFAQAVPSAPVDQTPEKVAESEQIPPTSEQTDASGEPEANTPGTIVVTGSRIRRDNFSTPQNIDVLTRNDQLIAGARSTGETLQSGSVTSGTAQISGSFLGYLSEGGQGANTVGLRGLGSSRTLVLLNGRRLAPAGASSQLVSADLNVLPTSVVQRIEILREGASSIYGSDAIAGVINIITDTKVDGITLDAYADVPLEFGGGRTYRASVTAGKSFDRGYITVSGEYKKDEGIRLGDKDDWRCPRELAFINGNEVGQGSPDNPNELRCFPFERQGLGTARGYGLSYGLVPGSGFVFFGRRGLTNNDVTQGPLLVDNYDLRPLSASNVYNEHIFSPIQTWTGFLSTGYELGALGNAELYGEALYSRRTSHQDRGTQLSFQQITNSGEAQLYGGSYLGYPLDLFGLATSPFFPTSFIDAGINYFGPFIVPDRTIKQKQKVNFFRVNGGIRGDLGIGDFRYDLNAMVSQAKARESLQNPTVDRVNNILVAVEAPAGTPDNLITYAIPGQVGAGNGYTCAVNVDAAGNFIPGSTCVPINYTAPDIFMGGHFSDTLFNYLYPEQVNRTKYNQETFNAVIDGTLFALPAGEVKIALGAEYRHDFIRDVPAESRQNGTIYNYSTAGITKGSDEVKELFGEINIPLLKDRPFFETLEVDASARYTHYKSYGSDITYHVNAQWAPVRALRIRGNYGTNFRAPNLYEQYVADQVGFYGGGADPCDEFGTIYSPGTTVYENCLAELTPILDDPTTPENEALDFFTSTGIQVTTTGGKGNLEAEKAKTWGVGAVFNMPSHIADFSLAVDYFNIEVTGEVATLGNLILNFCYTGGPNGDLPFPNNPYCSFIDGRNPANVPNPGNISSFKNPYLNVARQIAEGIDFDARFAKDVFGGKFSTQLQATRMLHQQTEFFEGAGLSEFNGTLGYPGNGAGPKWVGSLDTRFTTANDITIRWGAEYVGKQVSTDSDIFLTSNGDVCNPAIPGNCILVDYDLTAEAYWEHGLSVQWAFPQLGQVTMGVNNIFNAKPPTIAAHPNRADPRVGNYFANGPYDYRGRSFFVNVTRSFK</sequence>
<evidence type="ECO:0000256" key="3">
    <source>
        <dbReference type="ARBA" id="ARBA00023237"/>
    </source>
</evidence>
<dbReference type="SUPFAM" id="SSF56935">
    <property type="entry name" value="Porins"/>
    <property type="match status" value="1"/>
</dbReference>
<dbReference type="GO" id="GO:0009279">
    <property type="term" value="C:cell outer membrane"/>
    <property type="evidence" value="ECO:0007669"/>
    <property type="project" value="UniProtKB-SubCell"/>
</dbReference>
<evidence type="ECO:0000256" key="4">
    <source>
        <dbReference type="RuleBase" id="RU003357"/>
    </source>
</evidence>
<dbReference type="PANTHER" id="PTHR47234:SF2">
    <property type="entry name" value="TONB-DEPENDENT RECEPTOR"/>
    <property type="match status" value="1"/>
</dbReference>
<reference evidence="8 9" key="1">
    <citation type="submission" date="2020-08" db="EMBL/GenBank/DDBJ databases">
        <title>Sphingomonas sp. sand1-3 16S ribosomal RNA gene Genome sequencing and assembly.</title>
        <authorList>
            <person name="Kang M."/>
        </authorList>
    </citation>
    <scope>NUCLEOTIDE SEQUENCE [LARGE SCALE GENOMIC DNA]</scope>
    <source>
        <strain evidence="9">sand1-3</strain>
    </source>
</reference>
<dbReference type="Pfam" id="PF07715">
    <property type="entry name" value="Plug"/>
    <property type="match status" value="1"/>
</dbReference>
<feature type="domain" description="TonB-dependent receptor plug" evidence="7">
    <location>
        <begin position="65"/>
        <end position="184"/>
    </location>
</feature>
<comment type="subcellular location">
    <subcellularLocation>
        <location evidence="1 4">Cell outer membrane</location>
    </subcellularLocation>
</comment>